<gene>
    <name evidence="4" type="ORF">CISIN_1g042112mg</name>
</gene>
<dbReference type="Gene3D" id="3.30.40.10">
    <property type="entry name" value="Zinc/RING finger domain, C3HC4 (zinc finger)"/>
    <property type="match status" value="1"/>
</dbReference>
<evidence type="ECO:0000256" key="2">
    <source>
        <dbReference type="SAM" id="SignalP"/>
    </source>
</evidence>
<dbReference type="PROSITE" id="PS50089">
    <property type="entry name" value="ZF_RING_2"/>
    <property type="match status" value="1"/>
</dbReference>
<feature type="domain" description="RING-type" evidence="3">
    <location>
        <begin position="54"/>
        <end position="96"/>
    </location>
</feature>
<dbReference type="SMART" id="SM00184">
    <property type="entry name" value="RING"/>
    <property type="match status" value="1"/>
</dbReference>
<dbReference type="Proteomes" id="UP000027120">
    <property type="component" value="Unassembled WGS sequence"/>
</dbReference>
<feature type="signal peptide" evidence="2">
    <location>
        <begin position="1"/>
        <end position="31"/>
    </location>
</feature>
<keyword evidence="1" id="KW-0479">Metal-binding</keyword>
<feature type="chain" id="PRO_5001637479" description="RING-type domain-containing protein" evidence="2">
    <location>
        <begin position="32"/>
        <end position="132"/>
    </location>
</feature>
<keyword evidence="5" id="KW-1185">Reference proteome</keyword>
<dbReference type="SMR" id="A0A067FVI0"/>
<dbReference type="InterPro" id="IPR013083">
    <property type="entry name" value="Znf_RING/FYVE/PHD"/>
</dbReference>
<dbReference type="Pfam" id="PF13639">
    <property type="entry name" value="zf-RING_2"/>
    <property type="match status" value="1"/>
</dbReference>
<keyword evidence="2" id="KW-0732">Signal</keyword>
<name>A0A067FVI0_CITSI</name>
<dbReference type="PANTHER" id="PTHR47662:SF1">
    <property type="entry name" value="RING-TYPE DOMAIN-CONTAINING PROTEIN"/>
    <property type="match status" value="1"/>
</dbReference>
<accession>A0A067FVI0</accession>
<evidence type="ECO:0000313" key="5">
    <source>
        <dbReference type="Proteomes" id="UP000027120"/>
    </source>
</evidence>
<keyword evidence="1" id="KW-0863">Zinc-finger</keyword>
<keyword evidence="1" id="KW-0862">Zinc</keyword>
<proteinExistence type="predicted"/>
<evidence type="ECO:0000259" key="3">
    <source>
        <dbReference type="PROSITE" id="PS50089"/>
    </source>
</evidence>
<dbReference type="EMBL" id="KK784891">
    <property type="protein sequence ID" value="KDO70160.1"/>
    <property type="molecule type" value="Genomic_DNA"/>
</dbReference>
<evidence type="ECO:0000313" key="4">
    <source>
        <dbReference type="EMBL" id="KDO70160.1"/>
    </source>
</evidence>
<dbReference type="SUPFAM" id="SSF57850">
    <property type="entry name" value="RING/U-box"/>
    <property type="match status" value="1"/>
</dbReference>
<evidence type="ECO:0000256" key="1">
    <source>
        <dbReference type="PROSITE-ProRule" id="PRU00175"/>
    </source>
</evidence>
<dbReference type="PANTHER" id="PTHR47662">
    <property type="entry name" value="RING-TYPE DOMAIN-CONTAINING PROTEIN"/>
    <property type="match status" value="1"/>
</dbReference>
<sequence>MFGYLIRFLRCLKWACNLLLHFSFFGHRINASEQLVNIWEDRFELGSRAEAVECAVCLSHIEEGEEIRELSCHHLFHAVCLDTWISNNYAICPVCHDSIAPSRWLTGHGEEVLVLKFRCFNSRTERDTWWLR</sequence>
<organism evidence="4 5">
    <name type="scientific">Citrus sinensis</name>
    <name type="common">Sweet orange</name>
    <name type="synonym">Citrus aurantium var. sinensis</name>
    <dbReference type="NCBI Taxonomy" id="2711"/>
    <lineage>
        <taxon>Eukaryota</taxon>
        <taxon>Viridiplantae</taxon>
        <taxon>Streptophyta</taxon>
        <taxon>Embryophyta</taxon>
        <taxon>Tracheophyta</taxon>
        <taxon>Spermatophyta</taxon>
        <taxon>Magnoliopsida</taxon>
        <taxon>eudicotyledons</taxon>
        <taxon>Gunneridae</taxon>
        <taxon>Pentapetalae</taxon>
        <taxon>rosids</taxon>
        <taxon>malvids</taxon>
        <taxon>Sapindales</taxon>
        <taxon>Rutaceae</taxon>
        <taxon>Aurantioideae</taxon>
        <taxon>Citrus</taxon>
    </lineage>
</organism>
<dbReference type="AlphaFoldDB" id="A0A067FVI0"/>
<protein>
    <recommendedName>
        <fullName evidence="3">RING-type domain-containing protein</fullName>
    </recommendedName>
</protein>
<dbReference type="InterPro" id="IPR001841">
    <property type="entry name" value="Znf_RING"/>
</dbReference>
<reference evidence="4 5" key="1">
    <citation type="submission" date="2014-04" db="EMBL/GenBank/DDBJ databases">
        <authorList>
            <consortium name="International Citrus Genome Consortium"/>
            <person name="Gmitter F."/>
            <person name="Chen C."/>
            <person name="Farmerie W."/>
            <person name="Harkins T."/>
            <person name="Desany B."/>
            <person name="Mohiuddin M."/>
            <person name="Kodira C."/>
            <person name="Borodovsky M."/>
            <person name="Lomsadze A."/>
            <person name="Burns P."/>
            <person name="Jenkins J."/>
            <person name="Prochnik S."/>
            <person name="Shu S."/>
            <person name="Chapman J."/>
            <person name="Pitluck S."/>
            <person name="Schmutz J."/>
            <person name="Rokhsar D."/>
        </authorList>
    </citation>
    <scope>NUCLEOTIDE SEQUENCE</scope>
</reference>
<dbReference type="GO" id="GO:0008270">
    <property type="term" value="F:zinc ion binding"/>
    <property type="evidence" value="ECO:0007669"/>
    <property type="project" value="UniProtKB-KW"/>
</dbReference>